<organism evidence="2 3">
    <name type="scientific">Candidatus Sulfobium mesophilum</name>
    <dbReference type="NCBI Taxonomy" id="2016548"/>
    <lineage>
        <taxon>Bacteria</taxon>
        <taxon>Pseudomonadati</taxon>
        <taxon>Nitrospirota</taxon>
        <taxon>Nitrospiria</taxon>
        <taxon>Nitrospirales</taxon>
        <taxon>Nitrospiraceae</taxon>
        <taxon>Candidatus Sulfobium</taxon>
    </lineage>
</organism>
<dbReference type="PANTHER" id="PTHR43312:SF1">
    <property type="entry name" value="NADP-DEPENDENT OXIDOREDUCTASE DOMAIN-CONTAINING PROTEIN"/>
    <property type="match status" value="1"/>
</dbReference>
<sequence>MKRRDFLKAAAFTAAAVTVPPLKGEAVSNTPSVKSYREIGKTGLKMSDISFGAGKLSAASMVLRAIDSGINYFDTAPDYGQSEKTIGEAMAKIKRDKVIITSKLCTPQPYPGHLPLGTKKKDYIASVEGSLSRMKTDYLDFCFVHAIGEMNKDLESEKKRLLSDEMFEAVADLKKAGKVRFLGTSSHGPNNMEELLMIAVKSGSFDVIQPSFNFMKFPKLPEVMKEAHKRGIGVIAMKTLAGAKDMKVEGTAEEFSHAAFKWVLKHPEVSGLIVTMKTASDIELYLKASGAKFTAADKKILDQYAGLYGSQYCRTGCGECERLCPLGVEIASVMRYRMYFMDYGMEKRAMESYALLKRNAAACINCADPACVGSCPHGLPVKEMLCDAHESMSFSA</sequence>
<dbReference type="SUPFAM" id="SSF54862">
    <property type="entry name" value="4Fe-4S ferredoxins"/>
    <property type="match status" value="1"/>
</dbReference>
<dbReference type="Proteomes" id="UP000245125">
    <property type="component" value="Unassembled WGS sequence"/>
</dbReference>
<dbReference type="InterPro" id="IPR053135">
    <property type="entry name" value="AKR2_Oxidoreductase"/>
</dbReference>
<dbReference type="InterPro" id="IPR023210">
    <property type="entry name" value="NADP_OxRdtase_dom"/>
</dbReference>
<evidence type="ECO:0000313" key="3">
    <source>
        <dbReference type="Proteomes" id="UP000245125"/>
    </source>
</evidence>
<protein>
    <submittedName>
        <fullName evidence="2">Aldo/keto reductase</fullName>
    </submittedName>
</protein>
<dbReference type="InterPro" id="IPR036812">
    <property type="entry name" value="NAD(P)_OxRdtase_dom_sf"/>
</dbReference>
<dbReference type="AlphaFoldDB" id="A0A2U3QKE5"/>
<dbReference type="PANTHER" id="PTHR43312">
    <property type="entry name" value="D-THREO-ALDOSE 1-DEHYDROGENASE"/>
    <property type="match status" value="1"/>
</dbReference>
<feature type="domain" description="NADP-dependent oxidoreductase" evidence="1">
    <location>
        <begin position="57"/>
        <end position="242"/>
    </location>
</feature>
<keyword evidence="3" id="KW-1185">Reference proteome</keyword>
<name>A0A2U3QKE5_9BACT</name>
<proteinExistence type="predicted"/>
<dbReference type="SUPFAM" id="SSF51430">
    <property type="entry name" value="NAD(P)-linked oxidoreductase"/>
    <property type="match status" value="1"/>
</dbReference>
<reference evidence="3" key="1">
    <citation type="submission" date="2018-03" db="EMBL/GenBank/DDBJ databases">
        <authorList>
            <person name="Zecchin S."/>
        </authorList>
    </citation>
    <scope>NUCLEOTIDE SEQUENCE [LARGE SCALE GENOMIC DNA]</scope>
</reference>
<accession>A0A2U3QKE5</accession>
<dbReference type="EMBL" id="OUUY01000122">
    <property type="protein sequence ID" value="SPQ01810.1"/>
    <property type="molecule type" value="Genomic_DNA"/>
</dbReference>
<evidence type="ECO:0000313" key="2">
    <source>
        <dbReference type="EMBL" id="SPQ01810.1"/>
    </source>
</evidence>
<dbReference type="Pfam" id="PF00248">
    <property type="entry name" value="Aldo_ket_red"/>
    <property type="match status" value="1"/>
</dbReference>
<gene>
    <name evidence="2" type="ORF">NBG4_720003</name>
</gene>
<dbReference type="CDD" id="cd19105">
    <property type="entry name" value="AKR_unchar"/>
    <property type="match status" value="1"/>
</dbReference>
<evidence type="ECO:0000259" key="1">
    <source>
        <dbReference type="Pfam" id="PF00248"/>
    </source>
</evidence>
<dbReference type="Gene3D" id="3.20.20.100">
    <property type="entry name" value="NADP-dependent oxidoreductase domain"/>
    <property type="match status" value="1"/>
</dbReference>